<dbReference type="SUPFAM" id="SSF49452">
    <property type="entry name" value="Starch-binding domain-like"/>
    <property type="match status" value="1"/>
</dbReference>
<keyword evidence="7 8" id="KW-0998">Cell outer membrane</keyword>
<dbReference type="GO" id="GO:0030246">
    <property type="term" value="F:carbohydrate binding"/>
    <property type="evidence" value="ECO:0007669"/>
    <property type="project" value="InterPro"/>
</dbReference>
<keyword evidence="5 9" id="KW-0798">TonB box</keyword>
<dbReference type="InterPro" id="IPR013784">
    <property type="entry name" value="Carb-bd-like_fold"/>
</dbReference>
<reference evidence="14" key="1">
    <citation type="submission" date="2016-11" db="EMBL/GenBank/DDBJ databases">
        <authorList>
            <person name="Varghese N."/>
            <person name="Submissions S."/>
        </authorList>
    </citation>
    <scope>NUCLEOTIDE SEQUENCE [LARGE SCALE GENOMIC DNA]</scope>
    <source>
        <strain evidence="14">DSM 100572</strain>
    </source>
</reference>
<evidence type="ECO:0000256" key="2">
    <source>
        <dbReference type="ARBA" id="ARBA00022448"/>
    </source>
</evidence>
<proteinExistence type="inferred from homology"/>
<organism evidence="13 14">
    <name type="scientific">Wenyingzhuangia marina</name>
    <dbReference type="NCBI Taxonomy" id="1195760"/>
    <lineage>
        <taxon>Bacteria</taxon>
        <taxon>Pseudomonadati</taxon>
        <taxon>Bacteroidota</taxon>
        <taxon>Flavobacteriia</taxon>
        <taxon>Flavobacteriales</taxon>
        <taxon>Flavobacteriaceae</taxon>
        <taxon>Wenyingzhuangia</taxon>
    </lineage>
</organism>
<evidence type="ECO:0000256" key="7">
    <source>
        <dbReference type="ARBA" id="ARBA00023237"/>
    </source>
</evidence>
<evidence type="ECO:0000313" key="14">
    <source>
        <dbReference type="Proteomes" id="UP000184109"/>
    </source>
</evidence>
<keyword evidence="2 8" id="KW-0813">Transport</keyword>
<dbReference type="PROSITE" id="PS52016">
    <property type="entry name" value="TONB_DEPENDENT_REC_3"/>
    <property type="match status" value="1"/>
</dbReference>
<dbReference type="STRING" id="1195760.SAMN05444281_0554"/>
<dbReference type="InterPro" id="IPR036942">
    <property type="entry name" value="Beta-barrel_TonB_sf"/>
</dbReference>
<sequence>MRNLLVTFFTLMSVVTFAQSKGTISGKIQDKDMGLEPLPFVSIYDSKDNTVGTTSDFDGNYIIKLSPGVHTLVFEFVGYETVKKQVTVKANATQNITIVMSSVADALDAVVLTAVVNKESEAALMEVQKESVVVIESVGAEQLSSQGVSDAAAATTKVTGVSKQQGSSDVYVRGLGDRYNSTTLNGLPLPSNDPSNKNISLDLFSTDVLQNVGISKTFSSSVTGDLGGANINVETKQASTKSNFAIGISTGANSQTTFKDFKNINSANYLGIQTNTDQPITDLQKYSFTGQISPSTSSALPKVGISLNGGRKVRFDNGSSFSYFLVGSFGNSYRFQQGINVGNRTATSQGSNYYDAKEYSYSASKLAMGNFEYSFNSDHKILFNSVFVHSNSQKIQDYYGDTNDNNDVNLVLQTESQDKLLVNQLISKNGFGEYLDLDLGLAYNNVVNDQPDRKKNVVILDDPSGKARFSTGTARENSRYYQNLTENDLVGNIVAKIYLGERGAEDTKGSIGVGYSFRNTKRDFKAWYFDHNALSSSNLFDPNNLSAILNQQALDNGDFDLRTGFGFGRGALDPFTYDGDKMVNSANVNLDYNITDKLFFSLGGRFENITMDVNWKTNLSDDSAQLNNTYILPSLNLKYSLNDENQFRFSASKTYTYPQFKEVAEFVYEGANYTEQGNGDLEPSDNYNLDVKYEFFPENGGLISATVFGKMIKNSINRIELNAASDNAYSYQNTGDAKVLGLEMEYKTTLATFGDDTTEDFSKIKFGANGTYMYTTQDLETRGLFRPTNTTSQLQGASPIIVNGDISYVLNHKDQESMATLVINYQGDKLYSIGTNSGTIGLEDVVQKAITTLDFVAKHQFNKNMSLKVSLKNILNPSIKRVRDLDTPLTNVSYKRGIDLGLSLGYKF</sequence>
<dbReference type="Gene3D" id="2.60.40.1120">
    <property type="entry name" value="Carboxypeptidase-like, regulatory domain"/>
    <property type="match status" value="1"/>
</dbReference>
<evidence type="ECO:0000256" key="4">
    <source>
        <dbReference type="ARBA" id="ARBA00022692"/>
    </source>
</evidence>
<dbReference type="Pfam" id="PF00593">
    <property type="entry name" value="TonB_dep_Rec_b-barrel"/>
    <property type="match status" value="1"/>
</dbReference>
<dbReference type="Gene3D" id="2.40.170.20">
    <property type="entry name" value="TonB-dependent receptor, beta-barrel domain"/>
    <property type="match status" value="1"/>
</dbReference>
<dbReference type="PANTHER" id="PTHR40980">
    <property type="entry name" value="PLUG DOMAIN-CONTAINING PROTEIN"/>
    <property type="match status" value="1"/>
</dbReference>
<dbReference type="Gene3D" id="2.170.130.10">
    <property type="entry name" value="TonB-dependent receptor, plug domain"/>
    <property type="match status" value="1"/>
</dbReference>
<evidence type="ECO:0000256" key="6">
    <source>
        <dbReference type="ARBA" id="ARBA00023136"/>
    </source>
</evidence>
<dbReference type="Proteomes" id="UP000184109">
    <property type="component" value="Unassembled WGS sequence"/>
</dbReference>
<dbReference type="InterPro" id="IPR000531">
    <property type="entry name" value="Beta-barrel_TonB"/>
</dbReference>
<dbReference type="PANTHER" id="PTHR40980:SF5">
    <property type="entry name" value="TONB-DEPENDENT RECEPTOR"/>
    <property type="match status" value="1"/>
</dbReference>
<dbReference type="InterPro" id="IPR039426">
    <property type="entry name" value="TonB-dep_rcpt-like"/>
</dbReference>
<evidence type="ECO:0000313" key="13">
    <source>
        <dbReference type="EMBL" id="SHH42624.1"/>
    </source>
</evidence>
<evidence type="ECO:0000256" key="3">
    <source>
        <dbReference type="ARBA" id="ARBA00022452"/>
    </source>
</evidence>
<gene>
    <name evidence="13" type="ORF">SAMN05444281_0554</name>
</gene>
<accession>A0A1M5SVU1</accession>
<evidence type="ECO:0000256" key="8">
    <source>
        <dbReference type="PROSITE-ProRule" id="PRU01360"/>
    </source>
</evidence>
<evidence type="ECO:0000256" key="1">
    <source>
        <dbReference type="ARBA" id="ARBA00004571"/>
    </source>
</evidence>
<dbReference type="GO" id="GO:0009279">
    <property type="term" value="C:cell outer membrane"/>
    <property type="evidence" value="ECO:0007669"/>
    <property type="project" value="UniProtKB-SubCell"/>
</dbReference>
<dbReference type="SUPFAM" id="SSF56935">
    <property type="entry name" value="Porins"/>
    <property type="match status" value="1"/>
</dbReference>
<feature type="chain" id="PRO_5012454794" evidence="10">
    <location>
        <begin position="19"/>
        <end position="908"/>
    </location>
</feature>
<name>A0A1M5SVU1_9FLAO</name>
<dbReference type="RefSeq" id="WP_073118143.1">
    <property type="nucleotide sequence ID" value="NZ_BMEN01000001.1"/>
</dbReference>
<dbReference type="AlphaFoldDB" id="A0A1M5SVU1"/>
<protein>
    <submittedName>
        <fullName evidence="13">Outer membrane receptor proteins, mostly Fe transport</fullName>
    </submittedName>
</protein>
<dbReference type="OrthoDB" id="9768470at2"/>
<evidence type="ECO:0000256" key="9">
    <source>
        <dbReference type="RuleBase" id="RU003357"/>
    </source>
</evidence>
<dbReference type="InterPro" id="IPR037066">
    <property type="entry name" value="Plug_dom_sf"/>
</dbReference>
<keyword evidence="14" id="KW-1185">Reference proteome</keyword>
<evidence type="ECO:0000259" key="11">
    <source>
        <dbReference type="Pfam" id="PF00593"/>
    </source>
</evidence>
<feature type="domain" description="TonB-dependent receptor-like beta-barrel" evidence="11">
    <location>
        <begin position="327"/>
        <end position="874"/>
    </location>
</feature>
<feature type="signal peptide" evidence="10">
    <location>
        <begin position="1"/>
        <end position="18"/>
    </location>
</feature>
<keyword evidence="6 8" id="KW-0472">Membrane</keyword>
<dbReference type="InterPro" id="IPR012910">
    <property type="entry name" value="Plug_dom"/>
</dbReference>
<feature type="domain" description="TonB-dependent receptor plug" evidence="12">
    <location>
        <begin position="129"/>
        <end position="224"/>
    </location>
</feature>
<evidence type="ECO:0000259" key="12">
    <source>
        <dbReference type="Pfam" id="PF07715"/>
    </source>
</evidence>
<dbReference type="Pfam" id="PF13715">
    <property type="entry name" value="CarbopepD_reg_2"/>
    <property type="match status" value="1"/>
</dbReference>
<keyword evidence="3 8" id="KW-1134">Transmembrane beta strand</keyword>
<comment type="subcellular location">
    <subcellularLocation>
        <location evidence="1 8">Cell outer membrane</location>
        <topology evidence="1 8">Multi-pass membrane protein</topology>
    </subcellularLocation>
</comment>
<dbReference type="EMBL" id="FQXQ01000001">
    <property type="protein sequence ID" value="SHH42624.1"/>
    <property type="molecule type" value="Genomic_DNA"/>
</dbReference>
<dbReference type="Pfam" id="PF07715">
    <property type="entry name" value="Plug"/>
    <property type="match status" value="1"/>
</dbReference>
<keyword evidence="4 8" id="KW-0812">Transmembrane</keyword>
<comment type="similarity">
    <text evidence="8 9">Belongs to the TonB-dependent receptor family.</text>
</comment>
<keyword evidence="13" id="KW-0675">Receptor</keyword>
<evidence type="ECO:0000256" key="5">
    <source>
        <dbReference type="ARBA" id="ARBA00023077"/>
    </source>
</evidence>
<keyword evidence="10" id="KW-0732">Signal</keyword>
<evidence type="ECO:0000256" key="10">
    <source>
        <dbReference type="SAM" id="SignalP"/>
    </source>
</evidence>